<keyword evidence="5 7" id="KW-0418">Kinase</keyword>
<evidence type="ECO:0000256" key="1">
    <source>
        <dbReference type="ARBA" id="ARBA00009018"/>
    </source>
</evidence>
<dbReference type="NCBIfam" id="TIGR00152">
    <property type="entry name" value="dephospho-CoA kinase"/>
    <property type="match status" value="1"/>
</dbReference>
<dbReference type="KEGG" id="rga:RGR602_CH00004"/>
<dbReference type="Gene3D" id="3.40.50.300">
    <property type="entry name" value="P-loop containing nucleotide triphosphate hydrolases"/>
    <property type="match status" value="1"/>
</dbReference>
<comment type="function">
    <text evidence="5">Catalyzes the phosphorylation of the 3'-hydroxyl group of dephosphocoenzyme A to form coenzyme A.</text>
</comment>
<dbReference type="Proteomes" id="UP000031368">
    <property type="component" value="Chromosome"/>
</dbReference>
<reference evidence="7 8" key="1">
    <citation type="submission" date="2013-11" db="EMBL/GenBank/DDBJ databases">
        <title>Complete genome sequence of Rhizobium gallicum bv. gallicum R602.</title>
        <authorList>
            <person name="Bustos P."/>
            <person name="Santamaria R.I."/>
            <person name="Lozano L."/>
            <person name="Acosta J.L."/>
            <person name="Ormeno-Orrillo E."/>
            <person name="Rogel M.A."/>
            <person name="Romero D."/>
            <person name="Cevallos M.A."/>
            <person name="Martinez-Romero E."/>
            <person name="Gonzalez V."/>
        </authorList>
    </citation>
    <scope>NUCLEOTIDE SEQUENCE [LARGE SCALE GENOMIC DNA]</scope>
    <source>
        <strain evidence="7 8">R602</strain>
    </source>
</reference>
<dbReference type="PANTHER" id="PTHR10695">
    <property type="entry name" value="DEPHOSPHO-COA KINASE-RELATED"/>
    <property type="match status" value="1"/>
</dbReference>
<keyword evidence="5 7" id="KW-0808">Transferase</keyword>
<dbReference type="UniPathway" id="UPA00241">
    <property type="reaction ID" value="UER00356"/>
</dbReference>
<evidence type="ECO:0000256" key="5">
    <source>
        <dbReference type="HAMAP-Rule" id="MF_00376"/>
    </source>
</evidence>
<comment type="similarity">
    <text evidence="1 5">Belongs to the CoaE family.</text>
</comment>
<evidence type="ECO:0000256" key="6">
    <source>
        <dbReference type="NCBIfam" id="TIGR00152"/>
    </source>
</evidence>
<evidence type="ECO:0000256" key="3">
    <source>
        <dbReference type="ARBA" id="ARBA00022840"/>
    </source>
</evidence>
<dbReference type="AlphaFoldDB" id="A0A0B4WYS7"/>
<accession>A0A0B4WYS7</accession>
<feature type="binding site" evidence="5">
    <location>
        <begin position="11"/>
        <end position="16"/>
    </location>
    <ligand>
        <name>ATP</name>
        <dbReference type="ChEBI" id="CHEBI:30616"/>
    </ligand>
</feature>
<name>A0A0B4WYS7_9HYPH</name>
<keyword evidence="8" id="KW-1185">Reference proteome</keyword>
<dbReference type="CDD" id="cd02022">
    <property type="entry name" value="DPCK"/>
    <property type="match status" value="1"/>
</dbReference>
<dbReference type="EMBL" id="CP006877">
    <property type="protein sequence ID" value="AJD39387.1"/>
    <property type="molecule type" value="Genomic_DNA"/>
</dbReference>
<dbReference type="GO" id="GO:0004140">
    <property type="term" value="F:dephospho-CoA kinase activity"/>
    <property type="evidence" value="ECO:0007669"/>
    <property type="project" value="UniProtKB-UniRule"/>
</dbReference>
<sequence>MIRIGLTGSIGMGKSTAAKLFAGAGIPVNDSDAVVHELYAGEAAQLIEAEFPGTVRNGVVDRQELGRQLSRRPDGFKTLEAIVHPLVRQRETEFVEREKARGSEIILLDIPLLFETGAETRVDIVVVVSCDPQIQRDRVLARPGMTEEKFNMIRSRQTPDAEKRERADYVIDTGHAIEITRARVIEIIGVLKARIAKGDFRNA</sequence>
<dbReference type="EC" id="2.7.1.24" evidence="5 6"/>
<dbReference type="InterPro" id="IPR001977">
    <property type="entry name" value="Depp_CoAkinase"/>
</dbReference>
<evidence type="ECO:0000256" key="2">
    <source>
        <dbReference type="ARBA" id="ARBA00022741"/>
    </source>
</evidence>
<evidence type="ECO:0000313" key="8">
    <source>
        <dbReference type="Proteomes" id="UP000031368"/>
    </source>
</evidence>
<keyword evidence="4 5" id="KW-0173">Coenzyme A biosynthesis</keyword>
<comment type="subcellular location">
    <subcellularLocation>
        <location evidence="5">Cytoplasm</location>
    </subcellularLocation>
</comment>
<dbReference type="HOGENOM" id="CLU_057180_3_0_5"/>
<dbReference type="SUPFAM" id="SSF52540">
    <property type="entry name" value="P-loop containing nucleoside triphosphate hydrolases"/>
    <property type="match status" value="1"/>
</dbReference>
<protein>
    <recommendedName>
        <fullName evidence="5 6">Dephospho-CoA kinase</fullName>
        <ecNumber evidence="5 6">2.7.1.24</ecNumber>
    </recommendedName>
    <alternativeName>
        <fullName evidence="5">Dephosphocoenzyme A kinase</fullName>
    </alternativeName>
</protein>
<dbReference type="GO" id="GO:0005524">
    <property type="term" value="F:ATP binding"/>
    <property type="evidence" value="ECO:0007669"/>
    <property type="project" value="UniProtKB-UniRule"/>
</dbReference>
<dbReference type="PROSITE" id="PS51219">
    <property type="entry name" value="DPCK"/>
    <property type="match status" value="1"/>
</dbReference>
<comment type="pathway">
    <text evidence="5">Cofactor biosynthesis; coenzyme A biosynthesis; CoA from (R)-pantothenate: step 5/5.</text>
</comment>
<dbReference type="PANTHER" id="PTHR10695:SF46">
    <property type="entry name" value="BIFUNCTIONAL COENZYME A SYNTHASE-RELATED"/>
    <property type="match status" value="1"/>
</dbReference>
<dbReference type="InterPro" id="IPR027417">
    <property type="entry name" value="P-loop_NTPase"/>
</dbReference>
<organism evidence="7 8">
    <name type="scientific">Rhizobium gallicum bv. gallicum R602sp</name>
    <dbReference type="NCBI Taxonomy" id="1041138"/>
    <lineage>
        <taxon>Bacteria</taxon>
        <taxon>Pseudomonadati</taxon>
        <taxon>Pseudomonadota</taxon>
        <taxon>Alphaproteobacteria</taxon>
        <taxon>Hyphomicrobiales</taxon>
        <taxon>Rhizobiaceae</taxon>
        <taxon>Rhizobium/Agrobacterium group</taxon>
        <taxon>Rhizobium</taxon>
    </lineage>
</organism>
<dbReference type="Pfam" id="PF01121">
    <property type="entry name" value="CoaE"/>
    <property type="match status" value="1"/>
</dbReference>
<evidence type="ECO:0000313" key="7">
    <source>
        <dbReference type="EMBL" id="AJD39387.1"/>
    </source>
</evidence>
<evidence type="ECO:0000256" key="4">
    <source>
        <dbReference type="ARBA" id="ARBA00022993"/>
    </source>
</evidence>
<gene>
    <name evidence="5 7" type="primary">coaE</name>
    <name evidence="7" type="ORF">RGR602_CH00004</name>
</gene>
<comment type="catalytic activity">
    <reaction evidence="5">
        <text>3'-dephospho-CoA + ATP = ADP + CoA + H(+)</text>
        <dbReference type="Rhea" id="RHEA:18245"/>
        <dbReference type="ChEBI" id="CHEBI:15378"/>
        <dbReference type="ChEBI" id="CHEBI:30616"/>
        <dbReference type="ChEBI" id="CHEBI:57287"/>
        <dbReference type="ChEBI" id="CHEBI:57328"/>
        <dbReference type="ChEBI" id="CHEBI:456216"/>
        <dbReference type="EC" id="2.7.1.24"/>
    </reaction>
</comment>
<dbReference type="RefSeq" id="WP_039843398.1">
    <property type="nucleotide sequence ID" value="NZ_CP006877.1"/>
</dbReference>
<dbReference type="GO" id="GO:0015937">
    <property type="term" value="P:coenzyme A biosynthetic process"/>
    <property type="evidence" value="ECO:0007669"/>
    <property type="project" value="UniProtKB-UniRule"/>
</dbReference>
<keyword evidence="5" id="KW-0963">Cytoplasm</keyword>
<dbReference type="GO" id="GO:0005737">
    <property type="term" value="C:cytoplasm"/>
    <property type="evidence" value="ECO:0007669"/>
    <property type="project" value="UniProtKB-SubCell"/>
</dbReference>
<proteinExistence type="inferred from homology"/>
<keyword evidence="2 5" id="KW-0547">Nucleotide-binding</keyword>
<dbReference type="HAMAP" id="MF_00376">
    <property type="entry name" value="Dephospho_CoA_kinase"/>
    <property type="match status" value="1"/>
</dbReference>
<keyword evidence="3 5" id="KW-0067">ATP-binding</keyword>